<organism evidence="12 13">
    <name type="scientific">Polarella glacialis</name>
    <name type="common">Dinoflagellate</name>
    <dbReference type="NCBI Taxonomy" id="89957"/>
    <lineage>
        <taxon>Eukaryota</taxon>
        <taxon>Sar</taxon>
        <taxon>Alveolata</taxon>
        <taxon>Dinophyceae</taxon>
        <taxon>Suessiales</taxon>
        <taxon>Suessiaceae</taxon>
        <taxon>Polarella</taxon>
    </lineage>
</organism>
<comment type="catalytic activity">
    <reaction evidence="8 9">
        <text>hydrogencarbonate + H(+) = CO2 + H2O</text>
        <dbReference type="Rhea" id="RHEA:10748"/>
        <dbReference type="ChEBI" id="CHEBI:15377"/>
        <dbReference type="ChEBI" id="CHEBI:15378"/>
        <dbReference type="ChEBI" id="CHEBI:16526"/>
        <dbReference type="ChEBI" id="CHEBI:17544"/>
        <dbReference type="EC" id="4.2.1.1"/>
    </reaction>
</comment>
<sequence>MVWSSGGAGSLVLLALGRVQLIQQAIDKQSRWNKELFFFVVSIASLVVAILFGVGWPSPDTVGRVHAGNVRGLAANCPKYEQTPFLAEPSPFGWPLTPNDFVFTDTGAWNDKYLFCAGERQSPIDVSVGSATCPVTSQGGAGVMATAARYKASEAQTVQVSKYMRTAYVSGNFGSLMMQDLVGHDVEYEAIQVHVTSPSLHTVSGKQYDAEMHIVHKPKNQKDMLRESIITSVLFSYGGDSSIFDHMGFTSTGEAMPEATGASWTPPHYMDLPMGLGDALSGSSYHYNGSVPVPPCSENVKWIVMASVQSVGPQQVKKLQDMLECYAGGTQKRGPRANPYLGTCRAIEENSIKVGGSFHNDTCLMALKNGTSKRSAVCWETGLSAVEREQCEKSPVDISSTEAYPIGDGFQPVINLTDARDVLVVPGNYSLDVTAPDHAITGELGDFGTLMVNGRGFKVRKISIKAVSSHTWDGMRMPGELQIEGVMYGDEYAGNWTPPPVVVKNVSTHLNASNSSNQSNLSNTTVAAHAAAGHRQLSDVMAPTMTAPPSASNMTVDRYHRVILSIPLKLGAESQLLRELGLPFEAYKAAIRQGSVYTIENMVHVQKGLGQPLAGSFVFYSGGMTTPGCPEWGVRWLVYQTPLEVSLAQLNFLALKVSGVDSSRLVDVIPMPSLYKYRQSLPKTGVDHHATCSPSRPWDYADPSCWPQFFPKCDAGMRQSPINIVTSAVTTVGKDNFLAATSWKPVSHLQVLNNGNTLQIANQQLGYVTLIGPDGFPEYYSITSIELHMPSEHFIDGRQFAAELHVVHRRQKYVAQLAGALEEAYPLVTAFLFDIGTEDSMLLKQFHLPDMVTNVLNFQETKRPVDLMRSLGPALDGDYYRYNGSLTTPSCTEASKWFVFSKVFSMSRKQWSTFKVMFPNPGNNRPVQPTHGRLIAKNSFEDSEPLILDNYLGRHFGRDRLHPSTAWILVPIIAALSLLSCVMASIFVREGRKTQEQAGGLAKQTTIGRGTYNKM</sequence>
<feature type="domain" description="Alpha-carbonic anhydrase" evidence="11">
    <location>
        <begin position="696"/>
        <end position="939"/>
    </location>
</feature>
<protein>
    <recommendedName>
        <fullName evidence="4 9">Carbonic anhydrase</fullName>
        <ecNumber evidence="4 9">4.2.1.1</ecNumber>
    </recommendedName>
</protein>
<dbReference type="Proteomes" id="UP000626109">
    <property type="component" value="Unassembled WGS sequence"/>
</dbReference>
<dbReference type="InterPro" id="IPR018338">
    <property type="entry name" value="Carbonic_anhydrase_a-class_CS"/>
</dbReference>
<dbReference type="SMART" id="SM01057">
    <property type="entry name" value="Carb_anhydrase"/>
    <property type="match status" value="2"/>
</dbReference>
<keyword evidence="6 9" id="KW-0862">Zinc</keyword>
<evidence type="ECO:0000259" key="11">
    <source>
        <dbReference type="PROSITE" id="PS51144"/>
    </source>
</evidence>
<proteinExistence type="inferred from homology"/>
<evidence type="ECO:0000256" key="7">
    <source>
        <dbReference type="ARBA" id="ARBA00023239"/>
    </source>
</evidence>
<dbReference type="GO" id="GO:0008270">
    <property type="term" value="F:zinc ion binding"/>
    <property type="evidence" value="ECO:0007669"/>
    <property type="project" value="UniProtKB-UniRule"/>
</dbReference>
<feature type="transmembrane region" description="Helical" evidence="10">
    <location>
        <begin position="966"/>
        <end position="988"/>
    </location>
</feature>
<dbReference type="InterPro" id="IPR036398">
    <property type="entry name" value="CA_dom_sf"/>
</dbReference>
<evidence type="ECO:0000313" key="12">
    <source>
        <dbReference type="EMBL" id="CAE8742203.1"/>
    </source>
</evidence>
<dbReference type="AlphaFoldDB" id="A0A813LXC4"/>
<evidence type="ECO:0000256" key="8">
    <source>
        <dbReference type="ARBA" id="ARBA00048348"/>
    </source>
</evidence>
<comment type="cofactor">
    <cofactor evidence="1 9">
        <name>Zn(2+)</name>
        <dbReference type="ChEBI" id="CHEBI:29105"/>
    </cofactor>
</comment>
<dbReference type="GO" id="GO:0004089">
    <property type="term" value="F:carbonate dehydratase activity"/>
    <property type="evidence" value="ECO:0007669"/>
    <property type="project" value="UniProtKB-UniRule"/>
</dbReference>
<dbReference type="InterPro" id="IPR023561">
    <property type="entry name" value="Carbonic_anhydrase_a-class"/>
</dbReference>
<dbReference type="InterPro" id="IPR041891">
    <property type="entry name" value="Alpha_CA_prokaryot-like"/>
</dbReference>
<dbReference type="Gene3D" id="3.10.200.10">
    <property type="entry name" value="Alpha carbonic anhydrase"/>
    <property type="match status" value="3"/>
</dbReference>
<comment type="caution">
    <text evidence="12">The sequence shown here is derived from an EMBL/GenBank/DDBJ whole genome shotgun (WGS) entry which is preliminary data.</text>
</comment>
<feature type="domain" description="Alpha-carbonic anhydrase" evidence="11">
    <location>
        <begin position="99"/>
        <end position="351"/>
    </location>
</feature>
<evidence type="ECO:0000256" key="2">
    <source>
        <dbReference type="ARBA" id="ARBA00002904"/>
    </source>
</evidence>
<name>A0A813LXC4_POLGL</name>
<keyword evidence="5 9" id="KW-0479">Metal-binding</keyword>
<dbReference type="SUPFAM" id="SSF51069">
    <property type="entry name" value="Carbonic anhydrase"/>
    <property type="match status" value="3"/>
</dbReference>
<dbReference type="Pfam" id="PF00194">
    <property type="entry name" value="Carb_anhydrase"/>
    <property type="match status" value="2"/>
</dbReference>
<dbReference type="EMBL" id="CAJNNW010037484">
    <property type="protein sequence ID" value="CAE8742203.1"/>
    <property type="molecule type" value="Genomic_DNA"/>
</dbReference>
<dbReference type="PROSITE" id="PS51144">
    <property type="entry name" value="ALPHA_CA_2"/>
    <property type="match status" value="2"/>
</dbReference>
<dbReference type="PROSITE" id="PS00162">
    <property type="entry name" value="ALPHA_CA_1"/>
    <property type="match status" value="1"/>
</dbReference>
<reference evidence="12" key="1">
    <citation type="submission" date="2021-02" db="EMBL/GenBank/DDBJ databases">
        <authorList>
            <person name="Dougan E. K."/>
            <person name="Rhodes N."/>
            <person name="Thang M."/>
            <person name="Chan C."/>
        </authorList>
    </citation>
    <scope>NUCLEOTIDE SEQUENCE</scope>
</reference>
<dbReference type="PANTHER" id="PTHR18952:SF265">
    <property type="entry name" value="CARBONIC ANHYDRASE"/>
    <property type="match status" value="1"/>
</dbReference>
<keyword evidence="10" id="KW-0812">Transmembrane</keyword>
<evidence type="ECO:0000256" key="10">
    <source>
        <dbReference type="SAM" id="Phobius"/>
    </source>
</evidence>
<evidence type="ECO:0000256" key="4">
    <source>
        <dbReference type="ARBA" id="ARBA00012925"/>
    </source>
</evidence>
<evidence type="ECO:0000256" key="3">
    <source>
        <dbReference type="ARBA" id="ARBA00010718"/>
    </source>
</evidence>
<evidence type="ECO:0000256" key="5">
    <source>
        <dbReference type="ARBA" id="ARBA00022723"/>
    </source>
</evidence>
<evidence type="ECO:0000256" key="6">
    <source>
        <dbReference type="ARBA" id="ARBA00022833"/>
    </source>
</evidence>
<dbReference type="InterPro" id="IPR001148">
    <property type="entry name" value="CA_dom"/>
</dbReference>
<keyword evidence="10" id="KW-1133">Transmembrane helix</keyword>
<evidence type="ECO:0000256" key="9">
    <source>
        <dbReference type="RuleBase" id="RU367011"/>
    </source>
</evidence>
<comment type="similarity">
    <text evidence="3 9">Belongs to the alpha-carbonic anhydrase family.</text>
</comment>
<dbReference type="EC" id="4.2.1.1" evidence="4 9"/>
<feature type="transmembrane region" description="Helical" evidence="10">
    <location>
        <begin position="36"/>
        <end position="56"/>
    </location>
</feature>
<dbReference type="CDD" id="cd03124">
    <property type="entry name" value="alpha_CA_prokaryotic_like"/>
    <property type="match status" value="2"/>
</dbReference>
<keyword evidence="10" id="KW-0472">Membrane</keyword>
<dbReference type="PANTHER" id="PTHR18952">
    <property type="entry name" value="CARBONIC ANHYDRASE"/>
    <property type="match status" value="1"/>
</dbReference>
<keyword evidence="7 9" id="KW-0456">Lyase</keyword>
<gene>
    <name evidence="12" type="ORF">PGLA2088_LOCUS50865</name>
</gene>
<accession>A0A813LXC4</accession>
<comment type="function">
    <text evidence="2 9">Reversible hydration of carbon dioxide.</text>
</comment>
<evidence type="ECO:0000256" key="1">
    <source>
        <dbReference type="ARBA" id="ARBA00001947"/>
    </source>
</evidence>
<evidence type="ECO:0000313" key="13">
    <source>
        <dbReference type="Proteomes" id="UP000626109"/>
    </source>
</evidence>